<sequence length="173" mass="19153">MSSYRGRKNIYLLMLLAPDDALRSTSWLHLALAASCRPPATLHPRYRPQMKPLPPTMHSAPPPDPIHNRPEPQNTGDAPSPLCPFHPLAAGTTSRCTPPTTGPVHLSPIAGRHCARSSSVDSLNERWGGGGLLRGLRQVYLSQNTRSRLRQRVVFVMVLCWATWCFSGIVWCL</sequence>
<evidence type="ECO:0000256" key="2">
    <source>
        <dbReference type="SAM" id="Phobius"/>
    </source>
</evidence>
<organism evidence="3 4">
    <name type="scientific">Phytophthora rubi</name>
    <dbReference type="NCBI Taxonomy" id="129364"/>
    <lineage>
        <taxon>Eukaryota</taxon>
        <taxon>Sar</taxon>
        <taxon>Stramenopiles</taxon>
        <taxon>Oomycota</taxon>
        <taxon>Peronosporomycetes</taxon>
        <taxon>Peronosporales</taxon>
        <taxon>Peronosporaceae</taxon>
        <taxon>Phytophthora</taxon>
    </lineage>
</organism>
<keyword evidence="2" id="KW-1133">Transmembrane helix</keyword>
<name>A0A6A4EZR7_9STRA</name>
<evidence type="ECO:0000313" key="4">
    <source>
        <dbReference type="Proteomes" id="UP000434957"/>
    </source>
</evidence>
<keyword evidence="2" id="KW-0472">Membrane</keyword>
<feature type="region of interest" description="Disordered" evidence="1">
    <location>
        <begin position="40"/>
        <end position="82"/>
    </location>
</feature>
<gene>
    <name evidence="3" type="ORF">PR003_g15387</name>
</gene>
<dbReference type="EMBL" id="QXFT01001064">
    <property type="protein sequence ID" value="KAE9330137.1"/>
    <property type="molecule type" value="Genomic_DNA"/>
</dbReference>
<accession>A0A6A4EZR7</accession>
<feature type="transmembrane region" description="Helical" evidence="2">
    <location>
        <begin position="153"/>
        <end position="171"/>
    </location>
</feature>
<proteinExistence type="predicted"/>
<dbReference type="Proteomes" id="UP000434957">
    <property type="component" value="Unassembled WGS sequence"/>
</dbReference>
<evidence type="ECO:0000313" key="3">
    <source>
        <dbReference type="EMBL" id="KAE9330137.1"/>
    </source>
</evidence>
<feature type="compositionally biased region" description="Pro residues" evidence="1">
    <location>
        <begin position="51"/>
        <end position="65"/>
    </location>
</feature>
<dbReference type="AlphaFoldDB" id="A0A6A4EZR7"/>
<protein>
    <submittedName>
        <fullName evidence="3">Uncharacterized protein</fullName>
    </submittedName>
</protein>
<evidence type="ECO:0000256" key="1">
    <source>
        <dbReference type="SAM" id="MobiDB-lite"/>
    </source>
</evidence>
<reference evidence="3 4" key="1">
    <citation type="submission" date="2018-08" db="EMBL/GenBank/DDBJ databases">
        <title>Genomic investigation of the strawberry pathogen Phytophthora fragariae indicates pathogenicity is determined by transcriptional variation in three key races.</title>
        <authorList>
            <person name="Adams T.M."/>
            <person name="Armitage A.D."/>
            <person name="Sobczyk M.K."/>
            <person name="Bates H.J."/>
            <person name="Dunwell J.M."/>
            <person name="Nellist C.F."/>
            <person name="Harrison R.J."/>
        </authorList>
    </citation>
    <scope>NUCLEOTIDE SEQUENCE [LARGE SCALE GENOMIC DNA]</scope>
    <source>
        <strain evidence="3 4">SCRP333</strain>
    </source>
</reference>
<keyword evidence="4" id="KW-1185">Reference proteome</keyword>
<keyword evidence="2" id="KW-0812">Transmembrane</keyword>
<comment type="caution">
    <text evidence="3">The sequence shown here is derived from an EMBL/GenBank/DDBJ whole genome shotgun (WGS) entry which is preliminary data.</text>
</comment>